<dbReference type="AlphaFoldDB" id="A0A4Q2SEG0"/>
<keyword evidence="2" id="KW-1185">Reference proteome</keyword>
<dbReference type="EMBL" id="SDWU01000011">
    <property type="protein sequence ID" value="RYC01474.1"/>
    <property type="molecule type" value="Genomic_DNA"/>
</dbReference>
<protein>
    <recommendedName>
        <fullName evidence="3">WXG100 family type VII secretion target</fullName>
    </recommendedName>
</protein>
<proteinExistence type="predicted"/>
<dbReference type="InterPro" id="IPR010310">
    <property type="entry name" value="T7SS_ESAT-6-like"/>
</dbReference>
<evidence type="ECO:0000313" key="2">
    <source>
        <dbReference type="Proteomes" id="UP000293291"/>
    </source>
</evidence>
<dbReference type="RefSeq" id="WP_129455240.1">
    <property type="nucleotide sequence ID" value="NZ_JACXYX010000001.1"/>
</dbReference>
<evidence type="ECO:0000313" key="1">
    <source>
        <dbReference type="EMBL" id="RYC01474.1"/>
    </source>
</evidence>
<dbReference type="Proteomes" id="UP000293291">
    <property type="component" value="Unassembled WGS sequence"/>
</dbReference>
<dbReference type="Pfam" id="PF06013">
    <property type="entry name" value="WXG100"/>
    <property type="match status" value="1"/>
</dbReference>
<reference evidence="1 2" key="1">
    <citation type="submission" date="2019-01" db="EMBL/GenBank/DDBJ databases">
        <title>Novel species of Nocardioides.</title>
        <authorList>
            <person name="Liu Q."/>
            <person name="Xin Y.-H."/>
        </authorList>
    </citation>
    <scope>NUCLEOTIDE SEQUENCE [LARGE SCALE GENOMIC DNA]</scope>
    <source>
        <strain evidence="1 2">CGMCC 4.6875</strain>
    </source>
</reference>
<organism evidence="1 2">
    <name type="scientific">Nocardioides ganghwensis</name>
    <dbReference type="NCBI Taxonomy" id="252230"/>
    <lineage>
        <taxon>Bacteria</taxon>
        <taxon>Bacillati</taxon>
        <taxon>Actinomycetota</taxon>
        <taxon>Actinomycetes</taxon>
        <taxon>Propionibacteriales</taxon>
        <taxon>Nocardioidaceae</taxon>
        <taxon>Nocardioides</taxon>
    </lineage>
</organism>
<comment type="caution">
    <text evidence="1">The sequence shown here is derived from an EMBL/GenBank/DDBJ whole genome shotgun (WGS) entry which is preliminary data.</text>
</comment>
<dbReference type="InterPro" id="IPR036689">
    <property type="entry name" value="ESAT-6-like_sf"/>
</dbReference>
<gene>
    <name evidence="1" type="ORF">EUA07_11140</name>
</gene>
<name>A0A4Q2SEG0_9ACTN</name>
<accession>A0A4Q2SEG0</accession>
<dbReference type="OrthoDB" id="4380842at2"/>
<sequence>MTAFDVDLAELRSVVAELASCQRDLLELAGDIDDAQAKVQHQWLGHASAAQEVAYGSWRDECADMVTALAAMRTIVAAADSHYSSAVEANLALWQQVSA</sequence>
<evidence type="ECO:0008006" key="3">
    <source>
        <dbReference type="Google" id="ProtNLM"/>
    </source>
</evidence>
<dbReference type="Gene3D" id="1.10.287.1060">
    <property type="entry name" value="ESAT-6-like"/>
    <property type="match status" value="1"/>
</dbReference>
<dbReference type="SUPFAM" id="SSF140453">
    <property type="entry name" value="EsxAB dimer-like"/>
    <property type="match status" value="1"/>
</dbReference>